<accession>A0AAD0V9A5</accession>
<reference evidence="1 2" key="1">
    <citation type="journal article" date="2011" name="PLoS Pathog.">
        <title>Dynamic evolution of pathogenicity revealed by sequencing and comparative genomics of 19 Pseudomonas syringae isolates.</title>
        <authorList>
            <person name="Baltrus D.A."/>
            <person name="Nishimura M.T."/>
            <person name="Romanchuk A."/>
            <person name="Chang J.H."/>
            <person name="Mukhtar M.S."/>
            <person name="Cherkis K."/>
            <person name="Roach J."/>
            <person name="Grant S.R."/>
            <person name="Jones C.D."/>
            <person name="Dangl J.L."/>
        </authorList>
    </citation>
    <scope>NUCLEOTIDE SEQUENCE [LARGE SCALE GENOMIC DNA]</scope>
    <source>
        <strain evidence="1 2">M301315</strain>
    </source>
</reference>
<evidence type="ECO:0000313" key="2">
    <source>
        <dbReference type="Proteomes" id="UP000006426"/>
    </source>
</evidence>
<protein>
    <submittedName>
        <fullName evidence="1">Uncharacterized protein</fullName>
    </submittedName>
</protein>
<gene>
    <name evidence="1" type="ORF">PLA107_031585</name>
</gene>
<proteinExistence type="predicted"/>
<evidence type="ECO:0000313" key="1">
    <source>
        <dbReference type="EMBL" id="AXH59767.1"/>
    </source>
</evidence>
<dbReference type="EMBL" id="CP031226">
    <property type="protein sequence ID" value="AXH59767.1"/>
    <property type="molecule type" value="Genomic_DNA"/>
</dbReference>
<keyword evidence="1" id="KW-0614">Plasmid</keyword>
<dbReference type="AlphaFoldDB" id="A0AAD0V9A5"/>
<dbReference type="Proteomes" id="UP000006426">
    <property type="component" value="Plasmid pmppla107"/>
</dbReference>
<name>A0AAD0V9A5_PSEAV</name>
<geneLocation type="plasmid" evidence="2">
    <name>pmppla107</name>
</geneLocation>
<organism evidence="1 2">
    <name type="scientific">Pseudomonas amygdali pv. lachrymans str. M301315</name>
    <dbReference type="NCBI Taxonomy" id="629260"/>
    <lineage>
        <taxon>Bacteria</taxon>
        <taxon>Pseudomonadati</taxon>
        <taxon>Pseudomonadota</taxon>
        <taxon>Gammaproteobacteria</taxon>
        <taxon>Pseudomonadales</taxon>
        <taxon>Pseudomonadaceae</taxon>
        <taxon>Pseudomonas</taxon>
        <taxon>Pseudomonas amygdali</taxon>
    </lineage>
</organism>
<sequence length="157" mass="18987">MKVMMWPRQWILNKEDNTRNFFLECPGLMIFRSELNLKYPAWRWHFWKRTMPHVTAFHAAEPRKHRRTARQAHISNRYAPRTSEDLTGYYSSEACYIAKSLGVPYRTVIICDHPCGELTIFVRQHGKLWWQGYLDFWFYEDMDNKRPMRQAMPLGDP</sequence>